<name>A0ABS0A0J8_9FLAO</name>
<dbReference type="InterPro" id="IPR042221">
    <property type="entry name" value="Leu/Phe-tRNA_Trfase_N"/>
</dbReference>
<comment type="caution">
    <text evidence="1">The sequence shown here is derived from an EMBL/GenBank/DDBJ whole genome shotgun (WGS) entry which is preliminary data.</text>
</comment>
<keyword evidence="2" id="KW-1185">Reference proteome</keyword>
<keyword evidence="1" id="KW-0808">Transferase</keyword>
<protein>
    <submittedName>
        <fullName evidence="1">Leucyl/phenylalanyl-tRNA--protein transferase</fullName>
    </submittedName>
</protein>
<proteinExistence type="predicted"/>
<reference evidence="1 2" key="1">
    <citation type="submission" date="2020-11" db="EMBL/GenBank/DDBJ databases">
        <title>P. mediterranea TC4 genome.</title>
        <authorList>
            <person name="Molmeret M."/>
        </authorList>
    </citation>
    <scope>NUCLEOTIDE SEQUENCE [LARGE SCALE GENOMIC DNA]</scope>
    <source>
        <strain evidence="1 2">TC4</strain>
    </source>
</reference>
<dbReference type="GO" id="GO:0016740">
    <property type="term" value="F:transferase activity"/>
    <property type="evidence" value="ECO:0007669"/>
    <property type="project" value="UniProtKB-KW"/>
</dbReference>
<evidence type="ECO:0000313" key="1">
    <source>
        <dbReference type="EMBL" id="MBF4982878.1"/>
    </source>
</evidence>
<sequence length="36" mass="3876">MQILDHNLNFPHPSTAPDHGLLAIGGDLSVERLLLA</sequence>
<accession>A0ABS0A0J8</accession>
<feature type="non-terminal residue" evidence="1">
    <location>
        <position position="36"/>
    </location>
</feature>
<dbReference type="Gene3D" id="3.30.70.3550">
    <property type="entry name" value="Leucyl/phenylalanyl-tRNA-protein transferase, N-terminal domain"/>
    <property type="match status" value="1"/>
</dbReference>
<organism evidence="1 2">
    <name type="scientific">Nonlabens mediterrranea</name>
    <dbReference type="NCBI Taxonomy" id="1419947"/>
    <lineage>
        <taxon>Bacteria</taxon>
        <taxon>Pseudomonadati</taxon>
        <taxon>Bacteroidota</taxon>
        <taxon>Flavobacteriia</taxon>
        <taxon>Flavobacteriales</taxon>
        <taxon>Flavobacteriaceae</taxon>
        <taxon>Nonlabens</taxon>
    </lineage>
</organism>
<gene>
    <name evidence="1" type="ORF">FNJ87_00480</name>
</gene>
<dbReference type="Proteomes" id="UP001194729">
    <property type="component" value="Unassembled WGS sequence"/>
</dbReference>
<evidence type="ECO:0000313" key="2">
    <source>
        <dbReference type="Proteomes" id="UP001194729"/>
    </source>
</evidence>
<dbReference type="EMBL" id="JADKYU010000023">
    <property type="protein sequence ID" value="MBF4982878.1"/>
    <property type="molecule type" value="Genomic_DNA"/>
</dbReference>